<gene>
    <name evidence="2" type="ORF">PHMEG_00023715</name>
</gene>
<dbReference type="AlphaFoldDB" id="A0A225VFP8"/>
<dbReference type="EMBL" id="NBNE01004993">
    <property type="protein sequence ID" value="OWZ04391.1"/>
    <property type="molecule type" value="Genomic_DNA"/>
</dbReference>
<comment type="caution">
    <text evidence="2">The sequence shown here is derived from an EMBL/GenBank/DDBJ whole genome shotgun (WGS) entry which is preliminary data.</text>
</comment>
<dbReference type="PANTHER" id="PTHR33050">
    <property type="entry name" value="REVERSE TRANSCRIPTASE DOMAIN-CONTAINING PROTEIN"/>
    <property type="match status" value="1"/>
</dbReference>
<reference evidence="3" key="1">
    <citation type="submission" date="2017-03" db="EMBL/GenBank/DDBJ databases">
        <title>Phytopthora megakarya and P. palmivora, two closely related causual agents of cacao black pod achieved similar genome size and gene model numbers by different mechanisms.</title>
        <authorList>
            <person name="Ali S."/>
            <person name="Shao J."/>
            <person name="Larry D.J."/>
            <person name="Kronmiller B."/>
            <person name="Shen D."/>
            <person name="Strem M.D."/>
            <person name="Melnick R.L."/>
            <person name="Guiltinan M.J."/>
            <person name="Tyler B.M."/>
            <person name="Meinhardt L.W."/>
            <person name="Bailey B.A."/>
        </authorList>
    </citation>
    <scope>NUCLEOTIDE SEQUENCE [LARGE SCALE GENOMIC DNA]</scope>
    <source>
        <strain evidence="3">zdho120</strain>
    </source>
</reference>
<dbReference type="SUPFAM" id="SSF56672">
    <property type="entry name" value="DNA/RNA polymerases"/>
    <property type="match status" value="1"/>
</dbReference>
<sequence length="709" mass="79686">MATIGNPSYNPAVLSDFIISRWKYYEKTTLARRRLADMYSESARVTFETVLNRHGIPPPKSMPTSVVKNGSMAHLLDRNKQSAYSQLIRRAGLQLPEFVRLLRSETEFDTRPNKSLEVPTNDSVWSMYQHRSRWHDIVYKGVQPDWKREFPKQCVPPANHGSAKRALNVIIKHLRVGQDTNRYLILDIDLLSSLRGVTCSPFGAVQKGDIDMTVDARIIHDLSYPPGESVNDNTNPDFDVEVSYDGADALANRVLDVAAVFPDLQRMMTGDVNGAFRHIPISADAVGRFAGTIPELGVLIIDLCCPFGWKNSPSSYWIAGAAISYLYSNSAPEWPLQPAIARFNFDAKTWCDDHISIEPDIGSRLSEAHIALRRSMVAILGPDACNDKKFASWFRRGRALGLDWDLSSLTISMPKEKVDKAMRRVNQMMERLRTTRTQLQKLLGSLRHVVTCIRQAAPFFQRVATLARNAPRYGTVDLSEEATDDLKWFALVINIGRLNAIPLSRFTQRQEPQFHINMDASDRGLCALFAAKKEYLQVEFSDTERELIGVNSTEFCINVRELMSAVFASIVWGPYWHNPSRDTDTHVSFSIDNISAVAWNNHKSSRNDFAQLLLRIIGICEVQYGFYTSAVHVAGHDNQMADAGSRVWQSASLAATFSNLSCGWSQVRIPDDSRDLSRLWGRYCAQGRLPIRPGNTTLARGHSGSRGAK</sequence>
<dbReference type="OrthoDB" id="125279at2759"/>
<evidence type="ECO:0000313" key="3">
    <source>
        <dbReference type="Proteomes" id="UP000198211"/>
    </source>
</evidence>
<evidence type="ECO:0000313" key="2">
    <source>
        <dbReference type="EMBL" id="OWZ04391.1"/>
    </source>
</evidence>
<protein>
    <submittedName>
        <fullName evidence="2">Cleavage induced protein</fullName>
    </submittedName>
</protein>
<name>A0A225VFP8_9STRA</name>
<dbReference type="Proteomes" id="UP000198211">
    <property type="component" value="Unassembled WGS sequence"/>
</dbReference>
<keyword evidence="3" id="KW-1185">Reference proteome</keyword>
<feature type="coiled-coil region" evidence="1">
    <location>
        <begin position="415"/>
        <end position="442"/>
    </location>
</feature>
<dbReference type="InterPro" id="IPR052055">
    <property type="entry name" value="Hepadnavirus_pol/RT"/>
</dbReference>
<dbReference type="InterPro" id="IPR043502">
    <property type="entry name" value="DNA/RNA_pol_sf"/>
</dbReference>
<proteinExistence type="predicted"/>
<keyword evidence="1" id="KW-0175">Coiled coil</keyword>
<dbReference type="PANTHER" id="PTHR33050:SF7">
    <property type="entry name" value="RIBONUCLEASE H"/>
    <property type="match status" value="1"/>
</dbReference>
<evidence type="ECO:0000256" key="1">
    <source>
        <dbReference type="SAM" id="Coils"/>
    </source>
</evidence>
<organism evidence="2 3">
    <name type="scientific">Phytophthora megakarya</name>
    <dbReference type="NCBI Taxonomy" id="4795"/>
    <lineage>
        <taxon>Eukaryota</taxon>
        <taxon>Sar</taxon>
        <taxon>Stramenopiles</taxon>
        <taxon>Oomycota</taxon>
        <taxon>Peronosporomycetes</taxon>
        <taxon>Peronosporales</taxon>
        <taxon>Peronosporaceae</taxon>
        <taxon>Phytophthora</taxon>
    </lineage>
</organism>
<accession>A0A225VFP8</accession>